<dbReference type="InterPro" id="IPR018247">
    <property type="entry name" value="EF_Hand_1_Ca_BS"/>
</dbReference>
<dbReference type="Proteomes" id="UP001642360">
    <property type="component" value="Unassembled WGS sequence"/>
</dbReference>
<organism evidence="3 4">
    <name type="scientific">Ilex paraguariensis</name>
    <name type="common">yerba mate</name>
    <dbReference type="NCBI Taxonomy" id="185542"/>
    <lineage>
        <taxon>Eukaryota</taxon>
        <taxon>Viridiplantae</taxon>
        <taxon>Streptophyta</taxon>
        <taxon>Embryophyta</taxon>
        <taxon>Tracheophyta</taxon>
        <taxon>Spermatophyta</taxon>
        <taxon>Magnoliopsida</taxon>
        <taxon>eudicotyledons</taxon>
        <taxon>Gunneridae</taxon>
        <taxon>Pentapetalae</taxon>
        <taxon>asterids</taxon>
        <taxon>campanulids</taxon>
        <taxon>Aquifoliales</taxon>
        <taxon>Aquifoliaceae</taxon>
        <taxon>Ilex</taxon>
    </lineage>
</organism>
<dbReference type="Pfam" id="PF13202">
    <property type="entry name" value="EF-hand_5"/>
    <property type="match status" value="1"/>
</dbReference>
<feature type="non-terminal residue" evidence="3">
    <location>
        <position position="1"/>
    </location>
</feature>
<gene>
    <name evidence="3" type="ORF">ILEXP_LOCUS1885</name>
</gene>
<feature type="non-terminal residue" evidence="3">
    <location>
        <position position="113"/>
    </location>
</feature>
<dbReference type="AlphaFoldDB" id="A0ABC8QR24"/>
<dbReference type="Pfam" id="PF13499">
    <property type="entry name" value="EF-hand_7"/>
    <property type="match status" value="1"/>
</dbReference>
<keyword evidence="4" id="KW-1185">Reference proteome</keyword>
<dbReference type="InterPro" id="IPR011992">
    <property type="entry name" value="EF-hand-dom_pair"/>
</dbReference>
<evidence type="ECO:0000313" key="3">
    <source>
        <dbReference type="EMBL" id="CAK9134965.1"/>
    </source>
</evidence>
<comment type="caution">
    <text evidence="3">The sequence shown here is derived from an EMBL/GenBank/DDBJ whole genome shotgun (WGS) entry which is preliminary data.</text>
</comment>
<evidence type="ECO:0000256" key="1">
    <source>
        <dbReference type="ARBA" id="ARBA00022837"/>
    </source>
</evidence>
<dbReference type="InterPro" id="IPR002048">
    <property type="entry name" value="EF_hand_dom"/>
</dbReference>
<dbReference type="PANTHER" id="PTHR10827:SF95">
    <property type="entry name" value="LD34388P"/>
    <property type="match status" value="1"/>
</dbReference>
<dbReference type="SUPFAM" id="SSF47473">
    <property type="entry name" value="EF-hand"/>
    <property type="match status" value="1"/>
</dbReference>
<evidence type="ECO:0000259" key="2">
    <source>
        <dbReference type="PROSITE" id="PS50222"/>
    </source>
</evidence>
<accession>A0ABC8QR24</accession>
<evidence type="ECO:0000313" key="4">
    <source>
        <dbReference type="Proteomes" id="UP001642360"/>
    </source>
</evidence>
<proteinExistence type="predicted"/>
<dbReference type="PROSITE" id="PS00018">
    <property type="entry name" value="EF_HAND_1"/>
    <property type="match status" value="2"/>
</dbReference>
<protein>
    <recommendedName>
        <fullName evidence="2">EF-hand domain-containing protein</fullName>
    </recommendedName>
</protein>
<dbReference type="Gene3D" id="1.10.238.10">
    <property type="entry name" value="EF-hand"/>
    <property type="match status" value="1"/>
</dbReference>
<feature type="domain" description="EF-hand" evidence="2">
    <location>
        <begin position="53"/>
        <end position="82"/>
    </location>
</feature>
<sequence length="113" mass="12766">KLSDEEATERFQDADANKDGKISWKEQLSDSFGEETDFDEASLEDEMLLKADKKLFQAADSNGDGVLDATEYKRFCNPEDFADMLPILLTNTLDEKDLNKDGLISFEEFVGNK</sequence>
<dbReference type="PANTHER" id="PTHR10827">
    <property type="entry name" value="RETICULOCALBIN"/>
    <property type="match status" value="1"/>
</dbReference>
<keyword evidence="1" id="KW-0106">Calcium</keyword>
<name>A0ABC8QR24_9AQUA</name>
<reference evidence="3 4" key="1">
    <citation type="submission" date="2024-02" db="EMBL/GenBank/DDBJ databases">
        <authorList>
            <person name="Vignale AGUSTIN F."/>
            <person name="Sosa J E."/>
            <person name="Modenutti C."/>
        </authorList>
    </citation>
    <scope>NUCLEOTIDE SEQUENCE [LARGE SCALE GENOMIC DNA]</scope>
</reference>
<dbReference type="PROSITE" id="PS50222">
    <property type="entry name" value="EF_HAND_2"/>
    <property type="match status" value="1"/>
</dbReference>
<dbReference type="EMBL" id="CAUOFW020000673">
    <property type="protein sequence ID" value="CAK9134965.1"/>
    <property type="molecule type" value="Genomic_DNA"/>
</dbReference>